<dbReference type="Gene3D" id="3.30.530.20">
    <property type="match status" value="1"/>
</dbReference>
<dbReference type="InterPro" id="IPR013538">
    <property type="entry name" value="ASHA1/2-like_C"/>
</dbReference>
<evidence type="ECO:0000313" key="4">
    <source>
        <dbReference type="Proteomes" id="UP001262754"/>
    </source>
</evidence>
<evidence type="ECO:0000256" key="1">
    <source>
        <dbReference type="ARBA" id="ARBA00006817"/>
    </source>
</evidence>
<feature type="domain" description="Activator of Hsp90 ATPase homologue 1/2-like C-terminal" evidence="2">
    <location>
        <begin position="22"/>
        <end position="156"/>
    </location>
</feature>
<dbReference type="InterPro" id="IPR023393">
    <property type="entry name" value="START-like_dom_sf"/>
</dbReference>
<reference evidence="3 4" key="1">
    <citation type="submission" date="2023-07" db="EMBL/GenBank/DDBJ databases">
        <title>Sorghum-associated microbial communities from plants grown in Nebraska, USA.</title>
        <authorList>
            <person name="Schachtman D."/>
        </authorList>
    </citation>
    <scope>NUCLEOTIDE SEQUENCE [LARGE SCALE GENOMIC DNA]</scope>
    <source>
        <strain evidence="3 4">DS2154</strain>
    </source>
</reference>
<dbReference type="EMBL" id="JAVDRL010000018">
    <property type="protein sequence ID" value="MDR6534035.1"/>
    <property type="molecule type" value="Genomic_DNA"/>
</dbReference>
<accession>A0ABU1N6F2</accession>
<evidence type="ECO:0000313" key="3">
    <source>
        <dbReference type="EMBL" id="MDR6534035.1"/>
    </source>
</evidence>
<organism evidence="3 4">
    <name type="scientific">Caulobacter rhizosphaerae</name>
    <dbReference type="NCBI Taxonomy" id="2010972"/>
    <lineage>
        <taxon>Bacteria</taxon>
        <taxon>Pseudomonadati</taxon>
        <taxon>Pseudomonadota</taxon>
        <taxon>Alphaproteobacteria</taxon>
        <taxon>Caulobacterales</taxon>
        <taxon>Caulobacteraceae</taxon>
        <taxon>Caulobacter</taxon>
    </lineage>
</organism>
<comment type="caution">
    <text evidence="3">The sequence shown here is derived from an EMBL/GenBank/DDBJ whole genome shotgun (WGS) entry which is preliminary data.</text>
</comment>
<dbReference type="SUPFAM" id="SSF55961">
    <property type="entry name" value="Bet v1-like"/>
    <property type="match status" value="1"/>
</dbReference>
<dbReference type="Pfam" id="PF08327">
    <property type="entry name" value="AHSA1"/>
    <property type="match status" value="1"/>
</dbReference>
<protein>
    <submittedName>
        <fullName evidence="3">Uncharacterized protein YndB with AHSA1/START domain</fullName>
    </submittedName>
</protein>
<dbReference type="Proteomes" id="UP001262754">
    <property type="component" value="Unassembled WGS sequence"/>
</dbReference>
<sequence length="158" mass="17593">MPSKLTVDTPDDLKIVITRAFDAPRDLVFNCITTPDLVKRWMTGPPGWTMPVCEIDLRVGGKYRYVWRNTEGQDMGMGGIYREISRPERIVSNELFDEDWTGGETVATMTLAERDGRTTLTTTVAYSSTAARDAALRSGMTEGMEMGYANLDALLKTV</sequence>
<keyword evidence="4" id="KW-1185">Reference proteome</keyword>
<dbReference type="CDD" id="cd07826">
    <property type="entry name" value="SRPBCC_CalC_Aha1-like_9"/>
    <property type="match status" value="1"/>
</dbReference>
<evidence type="ECO:0000259" key="2">
    <source>
        <dbReference type="Pfam" id="PF08327"/>
    </source>
</evidence>
<dbReference type="RefSeq" id="WP_056759217.1">
    <property type="nucleotide sequence ID" value="NZ_JAVDRL010000018.1"/>
</dbReference>
<comment type="similarity">
    <text evidence="1">Belongs to the AHA1 family.</text>
</comment>
<name>A0ABU1N6F2_9CAUL</name>
<gene>
    <name evidence="3" type="ORF">J2800_004805</name>
</gene>
<proteinExistence type="inferred from homology"/>